<keyword evidence="4" id="KW-1185">Reference proteome</keyword>
<protein>
    <submittedName>
        <fullName evidence="3">Toxin-antitoxin system, toxin component, RelE family</fullName>
    </submittedName>
</protein>
<dbReference type="EMBL" id="AP019824">
    <property type="protein sequence ID" value="BBM39757.1"/>
    <property type="molecule type" value="Genomic_DNA"/>
</dbReference>
<evidence type="ECO:0000313" key="4">
    <source>
        <dbReference type="Proteomes" id="UP000321892"/>
    </source>
</evidence>
<dbReference type="AlphaFoldDB" id="A0A510JKG8"/>
<proteinExistence type="inferred from homology"/>
<dbReference type="OrthoDB" id="9805098at2"/>
<gene>
    <name evidence="3" type="ORF">JCM16775_p1006</name>
</gene>
<comment type="similarity">
    <text evidence="1">Belongs to the RelE toxin family.</text>
</comment>
<dbReference type="RefSeq" id="WP_021745737.1">
    <property type="nucleotide sequence ID" value="NZ_AP019824.1"/>
</dbReference>
<dbReference type="Pfam" id="PF05016">
    <property type="entry name" value="ParE_toxin"/>
    <property type="match status" value="1"/>
</dbReference>
<dbReference type="KEGG" id="lhf:JCM16775_p1006"/>
<dbReference type="InterPro" id="IPR007712">
    <property type="entry name" value="RelE/ParE_toxin"/>
</dbReference>
<dbReference type="NCBIfam" id="TIGR02385">
    <property type="entry name" value="RelE_StbE"/>
    <property type="match status" value="1"/>
</dbReference>
<evidence type="ECO:0000256" key="2">
    <source>
        <dbReference type="ARBA" id="ARBA00022649"/>
    </source>
</evidence>
<keyword evidence="3" id="KW-0614">Plasmid</keyword>
<dbReference type="PANTHER" id="PTHR35601:SF1">
    <property type="entry name" value="TOXIN RELE"/>
    <property type="match status" value="1"/>
</dbReference>
<dbReference type="InterPro" id="IPR035093">
    <property type="entry name" value="RelE/ParE_toxin_dom_sf"/>
</dbReference>
<keyword evidence="2" id="KW-1277">Toxin-antitoxin system</keyword>
<evidence type="ECO:0000313" key="3">
    <source>
        <dbReference type="EMBL" id="BBM39757.1"/>
    </source>
</evidence>
<organism evidence="3 4">
    <name type="scientific">Leptotrichia hofstadii</name>
    <dbReference type="NCBI Taxonomy" id="157688"/>
    <lineage>
        <taxon>Bacteria</taxon>
        <taxon>Fusobacteriati</taxon>
        <taxon>Fusobacteriota</taxon>
        <taxon>Fusobacteriia</taxon>
        <taxon>Fusobacteriales</taxon>
        <taxon>Leptotrichiaceae</taxon>
        <taxon>Leptotrichia</taxon>
    </lineage>
</organism>
<dbReference type="Proteomes" id="UP000321892">
    <property type="component" value="Plasmid pjcm16775-1 dna"/>
</dbReference>
<name>A0A510JKG8_9FUSO</name>
<dbReference type="Gene3D" id="3.30.2310.20">
    <property type="entry name" value="RelE-like"/>
    <property type="match status" value="1"/>
</dbReference>
<dbReference type="PANTHER" id="PTHR35601">
    <property type="entry name" value="TOXIN RELE"/>
    <property type="match status" value="1"/>
</dbReference>
<sequence length="90" mass="10692">MGRTVKYKIIPTPHFVKDFSKLDEFVKKRIKIYLENIAEDPRSKGKMLKANRKGQWRYRIGDYRVIVNIQDENLVVLALEVGHRKNIYNS</sequence>
<dbReference type="SUPFAM" id="SSF143011">
    <property type="entry name" value="RelE-like"/>
    <property type="match status" value="1"/>
</dbReference>
<accession>A0A510JKG8</accession>
<geneLocation type="plasmid" evidence="4">
    <name>pjcm16775-1 dna</name>
</geneLocation>
<reference evidence="3 4" key="1">
    <citation type="submission" date="2019-07" db="EMBL/GenBank/DDBJ databases">
        <title>Complete Genome Sequence of Leptotrichia hofstadii Strain JCM16775.</title>
        <authorList>
            <person name="Watanabe S."/>
            <person name="Cui L."/>
        </authorList>
    </citation>
    <scope>NUCLEOTIDE SEQUENCE [LARGE SCALE GENOMIC DNA]</scope>
    <source>
        <strain evidence="3 4">JCM16775</strain>
        <plasmid evidence="4">pjcm16775-1 dna</plasmid>
    </source>
</reference>
<evidence type="ECO:0000256" key="1">
    <source>
        <dbReference type="ARBA" id="ARBA00006226"/>
    </source>
</evidence>